<gene>
    <name evidence="1" type="ORF">SAMN05421882_100391</name>
</gene>
<dbReference type="AlphaFoldDB" id="A0A1H2R0Y8"/>
<reference evidence="1 2" key="1">
    <citation type="submission" date="2016-10" db="EMBL/GenBank/DDBJ databases">
        <authorList>
            <person name="de Groot N.N."/>
        </authorList>
    </citation>
    <scope>NUCLEOTIDE SEQUENCE [LARGE SCALE GENOMIC DNA]</scope>
    <source>
        <strain evidence="1 2">Nm110</strain>
    </source>
</reference>
<evidence type="ECO:0000313" key="2">
    <source>
        <dbReference type="Proteomes" id="UP000183454"/>
    </source>
</evidence>
<accession>A0A1H2R0Y8</accession>
<name>A0A1H2R0Y8_9PROT</name>
<organism evidence="1 2">
    <name type="scientific">Nitrosomonas communis</name>
    <dbReference type="NCBI Taxonomy" id="44574"/>
    <lineage>
        <taxon>Bacteria</taxon>
        <taxon>Pseudomonadati</taxon>
        <taxon>Pseudomonadota</taxon>
        <taxon>Betaproteobacteria</taxon>
        <taxon>Nitrosomonadales</taxon>
        <taxon>Nitrosomonadaceae</taxon>
        <taxon>Nitrosomonas</taxon>
    </lineage>
</organism>
<evidence type="ECO:0000313" key="1">
    <source>
        <dbReference type="EMBL" id="SDW12800.1"/>
    </source>
</evidence>
<protein>
    <submittedName>
        <fullName evidence="1">Uncharacterized protein</fullName>
    </submittedName>
</protein>
<sequence length="64" mass="6869">MRPGVAVLSPDGSKLLYSALYKDPEFSSIASAVPVSSGTYLENVAFNSSGRAQKKGIQRLQWPP</sequence>
<dbReference type="EMBL" id="FNNH01000003">
    <property type="protein sequence ID" value="SDW12800.1"/>
    <property type="molecule type" value="Genomic_DNA"/>
</dbReference>
<dbReference type="Proteomes" id="UP000183454">
    <property type="component" value="Unassembled WGS sequence"/>
</dbReference>
<proteinExistence type="predicted"/>